<comment type="caution">
    <text evidence="2">The sequence shown here is derived from an EMBL/GenBank/DDBJ whole genome shotgun (WGS) entry which is preliminary data.</text>
</comment>
<dbReference type="EMBL" id="QXGH01000044">
    <property type="protein sequence ID" value="RHW23554.1"/>
    <property type="molecule type" value="Genomic_DNA"/>
</dbReference>
<dbReference type="GO" id="GO:0004475">
    <property type="term" value="F:mannose-1-phosphate guanylyltransferase (GTP) activity"/>
    <property type="evidence" value="ECO:0007669"/>
    <property type="project" value="TreeGrafter"/>
</dbReference>
<dbReference type="InterPro" id="IPR051161">
    <property type="entry name" value="Mannose-6P_isomerase_type2"/>
</dbReference>
<proteinExistence type="predicted"/>
<name>A0A417XST1_9ACTN</name>
<feature type="domain" description="Mannose-6-phosphate isomerase type II C-terminal" evidence="1">
    <location>
        <begin position="6"/>
        <end position="110"/>
    </location>
</feature>
<dbReference type="CDD" id="cd02213">
    <property type="entry name" value="cupin_PMI_typeII_C"/>
    <property type="match status" value="1"/>
</dbReference>
<dbReference type="GO" id="GO:0009298">
    <property type="term" value="P:GDP-mannose biosynthetic process"/>
    <property type="evidence" value="ECO:0007669"/>
    <property type="project" value="TreeGrafter"/>
</dbReference>
<dbReference type="InterPro" id="IPR014710">
    <property type="entry name" value="RmlC-like_jellyroll"/>
</dbReference>
<dbReference type="GO" id="GO:0005976">
    <property type="term" value="P:polysaccharide metabolic process"/>
    <property type="evidence" value="ECO:0007669"/>
    <property type="project" value="InterPro"/>
</dbReference>
<dbReference type="Proteomes" id="UP000283644">
    <property type="component" value="Unassembled WGS sequence"/>
</dbReference>
<dbReference type="InterPro" id="IPR001538">
    <property type="entry name" value="Man6P_isomerase-2_C"/>
</dbReference>
<dbReference type="SUPFAM" id="SSF51182">
    <property type="entry name" value="RmlC-like cupins"/>
    <property type="match status" value="1"/>
</dbReference>
<gene>
    <name evidence="2" type="ORF">D0Z08_28965</name>
</gene>
<dbReference type="Pfam" id="PF01050">
    <property type="entry name" value="MannoseP_isomer"/>
    <property type="match status" value="1"/>
</dbReference>
<evidence type="ECO:0000313" key="2">
    <source>
        <dbReference type="EMBL" id="RHW23554.1"/>
    </source>
</evidence>
<sequence>MIGDSAIRPWGSWQVLDEGDGFKVKRIVVEPGSRLSYQTHEHRAEHWTVVSGTATCVIDGAVRVLNVADSVNVAIGEPHRITNEHDEKLVIIEVQHGSYTGEDDICRLEDDYGRVEVN</sequence>
<dbReference type="Gene3D" id="2.60.120.10">
    <property type="entry name" value="Jelly Rolls"/>
    <property type="match status" value="1"/>
</dbReference>
<reference evidence="2 3" key="1">
    <citation type="submission" date="2018-09" db="EMBL/GenBank/DDBJ databases">
        <title>Genome sequencing of Nocardioides immobilis CCTCC AB 2017083 for comparison to Nocardioides silvaticus.</title>
        <authorList>
            <person name="Li C."/>
            <person name="Wang G."/>
        </authorList>
    </citation>
    <scope>NUCLEOTIDE SEQUENCE [LARGE SCALE GENOMIC DNA]</scope>
    <source>
        <strain evidence="2 3">CCTCC AB 2017083</strain>
    </source>
</reference>
<evidence type="ECO:0000259" key="1">
    <source>
        <dbReference type="Pfam" id="PF01050"/>
    </source>
</evidence>
<dbReference type="OrthoDB" id="9806359at2"/>
<dbReference type="PANTHER" id="PTHR46390:SF1">
    <property type="entry name" value="MANNOSE-1-PHOSPHATE GUANYLYLTRANSFERASE"/>
    <property type="match status" value="1"/>
</dbReference>
<dbReference type="AlphaFoldDB" id="A0A417XST1"/>
<accession>A0A417XST1</accession>
<organism evidence="2 3">
    <name type="scientific">Nocardioides immobilis</name>
    <dbReference type="NCBI Taxonomy" id="2049295"/>
    <lineage>
        <taxon>Bacteria</taxon>
        <taxon>Bacillati</taxon>
        <taxon>Actinomycetota</taxon>
        <taxon>Actinomycetes</taxon>
        <taxon>Propionibacteriales</taxon>
        <taxon>Nocardioidaceae</taxon>
        <taxon>Nocardioides</taxon>
    </lineage>
</organism>
<keyword evidence="3" id="KW-1185">Reference proteome</keyword>
<protein>
    <submittedName>
        <fullName evidence="2">Cupin domain-containing protein</fullName>
    </submittedName>
</protein>
<dbReference type="PANTHER" id="PTHR46390">
    <property type="entry name" value="MANNOSE-1-PHOSPHATE GUANYLYLTRANSFERASE"/>
    <property type="match status" value="1"/>
</dbReference>
<evidence type="ECO:0000313" key="3">
    <source>
        <dbReference type="Proteomes" id="UP000283644"/>
    </source>
</evidence>
<dbReference type="InterPro" id="IPR011051">
    <property type="entry name" value="RmlC_Cupin_sf"/>
</dbReference>